<sequence>MHCTAPTTDLSGREQEVLIHWLGYATKQEVARELFITECTVHTHLARIRDKYSAAGRPATSKIALLIRAIEDGLCTLDDIAAAIDRNQFASSAMALERHIA</sequence>
<dbReference type="InterPro" id="IPR000792">
    <property type="entry name" value="Tscrpt_reg_LuxR_C"/>
</dbReference>
<dbReference type="SUPFAM" id="SSF46894">
    <property type="entry name" value="C-terminal effector domain of the bipartite response regulators"/>
    <property type="match status" value="1"/>
</dbReference>
<keyword evidence="3" id="KW-1185">Reference proteome</keyword>
<name>A0A848L3I3_9ACTN</name>
<accession>A0A848L3I3</accession>
<dbReference type="Gene3D" id="1.10.10.10">
    <property type="entry name" value="Winged helix-like DNA-binding domain superfamily/Winged helix DNA-binding domain"/>
    <property type="match status" value="1"/>
</dbReference>
<reference evidence="2 3" key="1">
    <citation type="submission" date="2020-04" db="EMBL/GenBank/DDBJ databases">
        <title>Gordonia sp. nov. TBRC 11910.</title>
        <authorList>
            <person name="Suriyachadkun C."/>
        </authorList>
    </citation>
    <scope>NUCLEOTIDE SEQUENCE [LARGE SCALE GENOMIC DNA]</scope>
    <source>
        <strain evidence="2 3">TBRC 11910</strain>
    </source>
</reference>
<dbReference type="Proteomes" id="UP000550729">
    <property type="component" value="Unassembled WGS sequence"/>
</dbReference>
<dbReference type="AlphaFoldDB" id="A0A848L3I3"/>
<proteinExistence type="predicted"/>
<dbReference type="SMART" id="SM00421">
    <property type="entry name" value="HTH_LUXR"/>
    <property type="match status" value="1"/>
</dbReference>
<dbReference type="EMBL" id="JABBNB010000050">
    <property type="protein sequence ID" value="NMO05087.1"/>
    <property type="molecule type" value="Genomic_DNA"/>
</dbReference>
<dbReference type="InterPro" id="IPR036388">
    <property type="entry name" value="WH-like_DNA-bd_sf"/>
</dbReference>
<dbReference type="GO" id="GO:0003677">
    <property type="term" value="F:DNA binding"/>
    <property type="evidence" value="ECO:0007669"/>
    <property type="project" value="UniProtKB-KW"/>
</dbReference>
<comment type="caution">
    <text evidence="2">The sequence shown here is derived from an EMBL/GenBank/DDBJ whole genome shotgun (WGS) entry which is preliminary data.</text>
</comment>
<dbReference type="InterPro" id="IPR016032">
    <property type="entry name" value="Sig_transdc_resp-reg_C-effctor"/>
</dbReference>
<dbReference type="GO" id="GO:0006355">
    <property type="term" value="P:regulation of DNA-templated transcription"/>
    <property type="evidence" value="ECO:0007669"/>
    <property type="project" value="InterPro"/>
</dbReference>
<organism evidence="2 3">
    <name type="scientific">Gordonia asplenii</name>
    <dbReference type="NCBI Taxonomy" id="2725283"/>
    <lineage>
        <taxon>Bacteria</taxon>
        <taxon>Bacillati</taxon>
        <taxon>Actinomycetota</taxon>
        <taxon>Actinomycetes</taxon>
        <taxon>Mycobacteriales</taxon>
        <taxon>Gordoniaceae</taxon>
        <taxon>Gordonia</taxon>
    </lineage>
</organism>
<feature type="domain" description="HTH luxR-type" evidence="1">
    <location>
        <begin position="7"/>
        <end position="64"/>
    </location>
</feature>
<dbReference type="RefSeq" id="WP_170197591.1">
    <property type="nucleotide sequence ID" value="NZ_JABBNB010000050.1"/>
</dbReference>
<evidence type="ECO:0000259" key="1">
    <source>
        <dbReference type="SMART" id="SM00421"/>
    </source>
</evidence>
<evidence type="ECO:0000313" key="3">
    <source>
        <dbReference type="Proteomes" id="UP000550729"/>
    </source>
</evidence>
<evidence type="ECO:0000313" key="2">
    <source>
        <dbReference type="EMBL" id="NMO05087.1"/>
    </source>
</evidence>
<protein>
    <submittedName>
        <fullName evidence="2">DNA-binding response regulator</fullName>
    </submittedName>
</protein>
<keyword evidence="2" id="KW-0238">DNA-binding</keyword>
<gene>
    <name evidence="2" type="ORF">HH308_28085</name>
</gene>
<dbReference type="Pfam" id="PF00196">
    <property type="entry name" value="GerE"/>
    <property type="match status" value="1"/>
</dbReference>